<dbReference type="EMBL" id="JARPYR010000003">
    <property type="protein sequence ID" value="MDT2595958.1"/>
    <property type="molecule type" value="Genomic_DNA"/>
</dbReference>
<dbReference type="NCBIfam" id="NF040466">
    <property type="entry name" value="ydjY_domain"/>
    <property type="match status" value="1"/>
</dbReference>
<accession>A0AAP5NIL1</accession>
<dbReference type="Proteomes" id="UP001245561">
    <property type="component" value="Unassembled WGS sequence"/>
</dbReference>
<dbReference type="RefSeq" id="WP_137603271.1">
    <property type="nucleotide sequence ID" value="NZ_JARPYR010000003.1"/>
</dbReference>
<evidence type="ECO:0000256" key="1">
    <source>
        <dbReference type="SAM" id="SignalP"/>
    </source>
</evidence>
<protein>
    <submittedName>
        <fullName evidence="3">YdjY domain-containing protein</fullName>
    </submittedName>
</protein>
<evidence type="ECO:0000313" key="4">
    <source>
        <dbReference type="Proteomes" id="UP001245561"/>
    </source>
</evidence>
<name>A0AAP5NIL1_9ENTE</name>
<dbReference type="EMBL" id="JARPYT010000008">
    <property type="protein sequence ID" value="MDT2637213.1"/>
    <property type="molecule type" value="Genomic_DNA"/>
</dbReference>
<dbReference type="PROSITE" id="PS51257">
    <property type="entry name" value="PROKAR_LIPOPROTEIN"/>
    <property type="match status" value="1"/>
</dbReference>
<feature type="chain" id="PRO_5043032996" evidence="1">
    <location>
        <begin position="23"/>
        <end position="220"/>
    </location>
</feature>
<organism evidence="3 4">
    <name type="scientific">Enterococcus dongliensis</name>
    <dbReference type="NCBI Taxonomy" id="2559925"/>
    <lineage>
        <taxon>Bacteria</taxon>
        <taxon>Bacillati</taxon>
        <taxon>Bacillota</taxon>
        <taxon>Bacilli</taxon>
        <taxon>Lactobacillales</taxon>
        <taxon>Enterococcaceae</taxon>
        <taxon>Enterococcus</taxon>
    </lineage>
</organism>
<keyword evidence="1" id="KW-0732">Signal</keyword>
<gene>
    <name evidence="3" type="ORF">P7D36_06760</name>
    <name evidence="2" type="ORF">P7D39_02825</name>
</gene>
<feature type="signal peptide" evidence="1">
    <location>
        <begin position="1"/>
        <end position="22"/>
    </location>
</feature>
<comment type="caution">
    <text evidence="3">The sequence shown here is derived from an EMBL/GenBank/DDBJ whole genome shotgun (WGS) entry which is preliminary data.</text>
</comment>
<evidence type="ECO:0000313" key="2">
    <source>
        <dbReference type="EMBL" id="MDT2595958.1"/>
    </source>
</evidence>
<sequence length="220" mass="23732">MKKISLLITLAAVALVGLSACGSGEKSASSDSSGKDQKELVVNKDKKEIMFDATVNGTYFSEPTRHLVVYEGGANGEKSILRGQMDEKKVYQALKDIGAESGDNLTAKDMKADYKDGKKIDGDKVTVFLKWKGHDEIPAREAVKSDKDYTPDFRFGGNLASAKKNNTGCVICLDSCATGIVSDAAWPVGTTEQKVNNFYGNKKVLPKDGTTVQVIIRLAQ</sequence>
<proteinExistence type="predicted"/>
<dbReference type="InterPro" id="IPR047750">
    <property type="entry name" value="YdjY-like"/>
</dbReference>
<evidence type="ECO:0000313" key="5">
    <source>
        <dbReference type="Proteomes" id="UP001256547"/>
    </source>
</evidence>
<evidence type="ECO:0000313" key="3">
    <source>
        <dbReference type="EMBL" id="MDT2637213.1"/>
    </source>
</evidence>
<reference evidence="3 5" key="1">
    <citation type="submission" date="2023-03" db="EMBL/GenBank/DDBJ databases">
        <authorList>
            <person name="Shen W."/>
            <person name="Cai J."/>
        </authorList>
    </citation>
    <scope>NUCLEOTIDE SEQUENCE</scope>
    <source>
        <strain evidence="3">P55-2</strain>
        <strain evidence="2 5">P72-2</strain>
    </source>
</reference>
<dbReference type="Proteomes" id="UP001256547">
    <property type="component" value="Unassembled WGS sequence"/>
</dbReference>
<dbReference type="AlphaFoldDB" id="A0AAP5NIL1"/>
<keyword evidence="5" id="KW-1185">Reference proteome</keyword>